<organism evidence="3 4">
    <name type="scientific">Gossypium schwendimanii</name>
    <name type="common">Cotton</name>
    <dbReference type="NCBI Taxonomy" id="34291"/>
    <lineage>
        <taxon>Eukaryota</taxon>
        <taxon>Viridiplantae</taxon>
        <taxon>Streptophyta</taxon>
        <taxon>Embryophyta</taxon>
        <taxon>Tracheophyta</taxon>
        <taxon>Spermatophyta</taxon>
        <taxon>Magnoliopsida</taxon>
        <taxon>eudicotyledons</taxon>
        <taxon>Gunneridae</taxon>
        <taxon>Pentapetalae</taxon>
        <taxon>rosids</taxon>
        <taxon>malvids</taxon>
        <taxon>Malvales</taxon>
        <taxon>Malvaceae</taxon>
        <taxon>Malvoideae</taxon>
        <taxon>Gossypium</taxon>
    </lineage>
</organism>
<evidence type="ECO:0000256" key="1">
    <source>
        <dbReference type="SAM" id="MobiDB-lite"/>
    </source>
</evidence>
<evidence type="ECO:0000259" key="2">
    <source>
        <dbReference type="Pfam" id="PF14111"/>
    </source>
</evidence>
<gene>
    <name evidence="3" type="ORF">Goshw_001784</name>
</gene>
<dbReference type="PANTHER" id="PTHR31286:SF178">
    <property type="entry name" value="DUF4283 DOMAIN-CONTAINING PROTEIN"/>
    <property type="match status" value="1"/>
</dbReference>
<sequence length="271" mass="32037">ADVLTKPLSLSSFTRFRSFLQFRVVTKVYKYYILRIQKGTRRGLLVRLSGEKVNREAMYRVLKSLWYIKEEVNFVALNDATILVKFGNIEDRTRMLNLTPWLFDQNLFPLFPFAKGQEMDDYEFNIMPFWIRIYNIPFEQMDREVAIDVGKAIGEVVAIDWHDRNGRWTEYIRIRVKIDVLRPLRRVVHLVGNEGTETHLETNNLNFQYGSWLRPKLRGPTQARGNRRNGIEILEKKINPREETNGNKDGNREENNLTMPKGKDNDRVVEK</sequence>
<name>A0A7J9L704_GOSSC</name>
<evidence type="ECO:0000313" key="3">
    <source>
        <dbReference type="EMBL" id="MBA0854565.1"/>
    </source>
</evidence>
<keyword evidence="4" id="KW-1185">Reference proteome</keyword>
<dbReference type="PANTHER" id="PTHR31286">
    <property type="entry name" value="GLYCINE-RICH CELL WALL STRUCTURAL PROTEIN 1.8-LIKE"/>
    <property type="match status" value="1"/>
</dbReference>
<accession>A0A7J9L704</accession>
<dbReference type="AlphaFoldDB" id="A0A7J9L704"/>
<dbReference type="InterPro" id="IPR040256">
    <property type="entry name" value="At4g02000-like"/>
</dbReference>
<reference evidence="3 4" key="1">
    <citation type="journal article" date="2019" name="Genome Biol. Evol.">
        <title>Insights into the evolution of the New World diploid cottons (Gossypium, subgenus Houzingenia) based on genome sequencing.</title>
        <authorList>
            <person name="Grover C.E."/>
            <person name="Arick M.A. 2nd"/>
            <person name="Thrash A."/>
            <person name="Conover J.L."/>
            <person name="Sanders W.S."/>
            <person name="Peterson D.G."/>
            <person name="Frelichowski J.E."/>
            <person name="Scheffler J.A."/>
            <person name="Scheffler B.E."/>
            <person name="Wendel J.F."/>
        </authorList>
    </citation>
    <scope>NUCLEOTIDE SEQUENCE [LARGE SCALE GENOMIC DNA]</scope>
    <source>
        <strain evidence="3">1</strain>
        <tissue evidence="3">Leaf</tissue>
    </source>
</reference>
<feature type="non-terminal residue" evidence="3">
    <location>
        <position position="271"/>
    </location>
</feature>
<feature type="domain" description="DUF4283" evidence="2">
    <location>
        <begin position="44"/>
        <end position="108"/>
    </location>
</feature>
<dbReference type="InterPro" id="IPR025558">
    <property type="entry name" value="DUF4283"/>
</dbReference>
<dbReference type="OrthoDB" id="978193at2759"/>
<evidence type="ECO:0000313" key="4">
    <source>
        <dbReference type="Proteomes" id="UP000593576"/>
    </source>
</evidence>
<dbReference type="Pfam" id="PF14111">
    <property type="entry name" value="DUF4283"/>
    <property type="match status" value="1"/>
</dbReference>
<protein>
    <recommendedName>
        <fullName evidence="2">DUF4283 domain-containing protein</fullName>
    </recommendedName>
</protein>
<feature type="region of interest" description="Disordered" evidence="1">
    <location>
        <begin position="237"/>
        <end position="271"/>
    </location>
</feature>
<dbReference type="Proteomes" id="UP000593576">
    <property type="component" value="Unassembled WGS sequence"/>
</dbReference>
<proteinExistence type="predicted"/>
<feature type="non-terminal residue" evidence="3">
    <location>
        <position position="1"/>
    </location>
</feature>
<dbReference type="EMBL" id="JABFAF010000005">
    <property type="protein sequence ID" value="MBA0854565.1"/>
    <property type="molecule type" value="Genomic_DNA"/>
</dbReference>
<comment type="caution">
    <text evidence="3">The sequence shown here is derived from an EMBL/GenBank/DDBJ whole genome shotgun (WGS) entry which is preliminary data.</text>
</comment>